<dbReference type="InterPro" id="IPR033332">
    <property type="entry name" value="BTG"/>
</dbReference>
<gene>
    <name evidence="4" type="ORF">DM01DRAFT_1321321</name>
</gene>
<evidence type="ECO:0000259" key="3">
    <source>
        <dbReference type="SMART" id="SM00099"/>
    </source>
</evidence>
<dbReference type="PANTHER" id="PTHR22978">
    <property type="entry name" value="B-CELL TRANSLOCATION GENE"/>
    <property type="match status" value="1"/>
</dbReference>
<dbReference type="AlphaFoldDB" id="A0A1X2GJ24"/>
<evidence type="ECO:0000313" key="5">
    <source>
        <dbReference type="Proteomes" id="UP000242146"/>
    </source>
</evidence>
<feature type="region of interest" description="Disordered" evidence="2">
    <location>
        <begin position="122"/>
        <end position="184"/>
    </location>
</feature>
<comment type="caution">
    <text evidence="4">The sequence shown here is derived from an EMBL/GenBank/DDBJ whole genome shotgun (WGS) entry which is preliminary data.</text>
</comment>
<dbReference type="STRING" id="101127.A0A1X2GJ24"/>
<evidence type="ECO:0000256" key="2">
    <source>
        <dbReference type="SAM" id="MobiDB-lite"/>
    </source>
</evidence>
<dbReference type="InterPro" id="IPR036054">
    <property type="entry name" value="BTG-like_sf"/>
</dbReference>
<reference evidence="4 5" key="1">
    <citation type="submission" date="2016-07" db="EMBL/GenBank/DDBJ databases">
        <title>Pervasive Adenine N6-methylation of Active Genes in Fungi.</title>
        <authorList>
            <consortium name="DOE Joint Genome Institute"/>
            <person name="Mondo S.J."/>
            <person name="Dannebaum R.O."/>
            <person name="Kuo R.C."/>
            <person name="Labutti K."/>
            <person name="Haridas S."/>
            <person name="Kuo A."/>
            <person name="Salamov A."/>
            <person name="Ahrendt S.R."/>
            <person name="Lipzen A."/>
            <person name="Sullivan W."/>
            <person name="Andreopoulos W.B."/>
            <person name="Clum A."/>
            <person name="Lindquist E."/>
            <person name="Daum C."/>
            <person name="Ramamoorthy G.K."/>
            <person name="Gryganskyi A."/>
            <person name="Culley D."/>
            <person name="Magnuson J.K."/>
            <person name="James T.Y."/>
            <person name="O'Malley M.A."/>
            <person name="Stajich J.E."/>
            <person name="Spatafora J.W."/>
            <person name="Visel A."/>
            <person name="Grigoriev I.V."/>
        </authorList>
    </citation>
    <scope>NUCLEOTIDE SEQUENCE [LARGE SCALE GENOMIC DNA]</scope>
    <source>
        <strain evidence="4 5">NRRL 3301</strain>
    </source>
</reference>
<dbReference type="GO" id="GO:0005634">
    <property type="term" value="C:nucleus"/>
    <property type="evidence" value="ECO:0007669"/>
    <property type="project" value="TreeGrafter"/>
</dbReference>
<feature type="domain" description="Anti-proliferative protein" evidence="3">
    <location>
        <begin position="1"/>
        <end position="107"/>
    </location>
</feature>
<dbReference type="SUPFAM" id="SSF160696">
    <property type="entry name" value="BTG domain-like"/>
    <property type="match status" value="1"/>
</dbReference>
<keyword evidence="5" id="KW-1185">Reference proteome</keyword>
<proteinExistence type="inferred from homology"/>
<dbReference type="Pfam" id="PF07742">
    <property type="entry name" value="BTG"/>
    <property type="match status" value="1"/>
</dbReference>
<feature type="compositionally biased region" description="Low complexity" evidence="2">
    <location>
        <begin position="175"/>
        <end position="184"/>
    </location>
</feature>
<accession>A0A1X2GJ24</accession>
<name>A0A1X2GJ24_9FUNG</name>
<dbReference type="Proteomes" id="UP000242146">
    <property type="component" value="Unassembled WGS sequence"/>
</dbReference>
<dbReference type="EMBL" id="MCGT01000012">
    <property type="protein sequence ID" value="ORX55005.1"/>
    <property type="molecule type" value="Genomic_DNA"/>
</dbReference>
<evidence type="ECO:0000313" key="4">
    <source>
        <dbReference type="EMBL" id="ORX55005.1"/>
    </source>
</evidence>
<dbReference type="PANTHER" id="PTHR22978:SF22">
    <property type="entry name" value="BTG FAMILY PROTEIN"/>
    <property type="match status" value="1"/>
</dbReference>
<dbReference type="SMART" id="SM00099">
    <property type="entry name" value="btg1"/>
    <property type="match status" value="1"/>
</dbReference>
<sequence>MHEEITEAMDFLGRLLESRLGAAAMTLFKNNLSTLLSDRFTNHWDVNEPCRGNAYRAISNFNGQLDPLLILAAQSSSIAPQIILAYLPQDFVLWIDPFTVSYRIGDHSNILNLYKNGKSMNKQRKLPSLSSTPIRISPPPSPAKGTTKIQQHLHTKKDQPQPHVASPPATPPPTNSTQQEVLVH</sequence>
<feature type="compositionally biased region" description="Low complexity" evidence="2">
    <location>
        <begin position="126"/>
        <end position="135"/>
    </location>
</feature>
<dbReference type="Gene3D" id="3.90.640.90">
    <property type="entry name" value="Anti-proliferative protein, N-terminal domain"/>
    <property type="match status" value="1"/>
</dbReference>
<comment type="similarity">
    <text evidence="1">Belongs to the BTG family.</text>
</comment>
<dbReference type="InterPro" id="IPR002087">
    <property type="entry name" value="Anti_prolifrtn"/>
</dbReference>
<dbReference type="GO" id="GO:0005737">
    <property type="term" value="C:cytoplasm"/>
    <property type="evidence" value="ECO:0007669"/>
    <property type="project" value="TreeGrafter"/>
</dbReference>
<dbReference type="OrthoDB" id="19928at2759"/>
<evidence type="ECO:0000256" key="1">
    <source>
        <dbReference type="ARBA" id="ARBA00007989"/>
    </source>
</evidence>
<protein>
    <submittedName>
        <fullName evidence="4">BTG-domain-containing protein</fullName>
    </submittedName>
</protein>
<organism evidence="4 5">
    <name type="scientific">Hesseltinella vesiculosa</name>
    <dbReference type="NCBI Taxonomy" id="101127"/>
    <lineage>
        <taxon>Eukaryota</taxon>
        <taxon>Fungi</taxon>
        <taxon>Fungi incertae sedis</taxon>
        <taxon>Mucoromycota</taxon>
        <taxon>Mucoromycotina</taxon>
        <taxon>Mucoromycetes</taxon>
        <taxon>Mucorales</taxon>
        <taxon>Cunninghamellaceae</taxon>
        <taxon>Hesseltinella</taxon>
    </lineage>
</organism>
<dbReference type="PRINTS" id="PR00310">
    <property type="entry name" value="ANTIPRLFBTG1"/>
</dbReference>